<dbReference type="InterPro" id="IPR051156">
    <property type="entry name" value="Mito/Outer_Membr_Metalloprot"/>
</dbReference>
<evidence type="ECO:0000256" key="1">
    <source>
        <dbReference type="ARBA" id="ARBA00022670"/>
    </source>
</evidence>
<evidence type="ECO:0000259" key="7">
    <source>
        <dbReference type="Pfam" id="PF01435"/>
    </source>
</evidence>
<evidence type="ECO:0000256" key="2">
    <source>
        <dbReference type="ARBA" id="ARBA00022723"/>
    </source>
</evidence>
<reference evidence="8 9" key="1">
    <citation type="journal article" date="2013" name="BMC Microbiol.">
        <title>Identification of the type II cytochrome c maturation pathway in anammox bacteria by comparative genomics.</title>
        <authorList>
            <person name="Ferousi C."/>
            <person name="Speth D.R."/>
            <person name="Reimann J."/>
            <person name="Op den Camp H.J."/>
            <person name="Allen J.W."/>
            <person name="Keltjens J.T."/>
            <person name="Jetten M.S."/>
        </authorList>
    </citation>
    <scope>NUCLEOTIDE SEQUENCE [LARGE SCALE GENOMIC DNA]</scope>
    <source>
        <strain evidence="8">RU1</strain>
    </source>
</reference>
<dbReference type="Proteomes" id="UP000034954">
    <property type="component" value="Unassembled WGS sequence"/>
</dbReference>
<feature type="non-terminal residue" evidence="8">
    <location>
        <position position="1"/>
    </location>
</feature>
<keyword evidence="3 6" id="KW-0378">Hydrolase</keyword>
<comment type="similarity">
    <text evidence="6">Belongs to the peptidase M48 family.</text>
</comment>
<keyword evidence="2" id="KW-0479">Metal-binding</keyword>
<dbReference type="PANTHER" id="PTHR22726">
    <property type="entry name" value="METALLOENDOPEPTIDASE OMA1"/>
    <property type="match status" value="1"/>
</dbReference>
<dbReference type="Pfam" id="PF01435">
    <property type="entry name" value="Peptidase_M48"/>
    <property type="match status" value="1"/>
</dbReference>
<feature type="domain" description="Peptidase M48" evidence="7">
    <location>
        <begin position="83"/>
        <end position="216"/>
    </location>
</feature>
<name>A0A0M2UVQ6_9BACT</name>
<gene>
    <name evidence="8" type="ORF">BROFUL_02252</name>
</gene>
<keyword evidence="1 6" id="KW-0645">Protease</keyword>
<protein>
    <submittedName>
        <fullName evidence="8">Peptidase</fullName>
    </submittedName>
</protein>
<sequence length="259" mass="29474">KNFFFKKFLQGGCIMVLPKSLLFHIAIPAIIFFSPDPLSIAGDDWQLHNPPAEISDAEEVELGKHVDEYIRHQFYLEDDPDFNQVVNSIVQRVVAASDRNTLPFTCVILQSLSINAFSAPGGYIYLTYGLLKFAQTEDEVAGIIGHEVAHVSLRHASRLYHEVMEINSRDEKELHSMTKVLLLYSHLEEFEQDADTKGILYAQKAGFNPKGLLDFLERHLNFMMHQRLFGMFDSAFTAAITARLNHLRECLSSLERSNN</sequence>
<evidence type="ECO:0000256" key="5">
    <source>
        <dbReference type="ARBA" id="ARBA00023049"/>
    </source>
</evidence>
<keyword evidence="5 6" id="KW-0482">Metalloprotease</keyword>
<dbReference type="Gene3D" id="3.30.2010.10">
    <property type="entry name" value="Metalloproteases ('zincins'), catalytic domain"/>
    <property type="match status" value="1"/>
</dbReference>
<dbReference type="AlphaFoldDB" id="A0A0M2UVQ6"/>
<evidence type="ECO:0000313" key="8">
    <source>
        <dbReference type="EMBL" id="KKO19071.1"/>
    </source>
</evidence>
<comment type="caution">
    <text evidence="8">The sequence shown here is derived from an EMBL/GenBank/DDBJ whole genome shotgun (WGS) entry which is preliminary data.</text>
</comment>
<dbReference type="GO" id="GO:0004222">
    <property type="term" value="F:metalloendopeptidase activity"/>
    <property type="evidence" value="ECO:0007669"/>
    <property type="project" value="InterPro"/>
</dbReference>
<evidence type="ECO:0000256" key="4">
    <source>
        <dbReference type="ARBA" id="ARBA00022833"/>
    </source>
</evidence>
<dbReference type="InterPro" id="IPR001915">
    <property type="entry name" value="Peptidase_M48"/>
</dbReference>
<evidence type="ECO:0000256" key="6">
    <source>
        <dbReference type="RuleBase" id="RU003983"/>
    </source>
</evidence>
<accession>A0A0M2UVQ6</accession>
<proteinExistence type="inferred from homology"/>
<dbReference type="GO" id="GO:0051603">
    <property type="term" value="P:proteolysis involved in protein catabolic process"/>
    <property type="evidence" value="ECO:0007669"/>
    <property type="project" value="TreeGrafter"/>
</dbReference>
<evidence type="ECO:0000313" key="9">
    <source>
        <dbReference type="Proteomes" id="UP000034954"/>
    </source>
</evidence>
<evidence type="ECO:0000256" key="3">
    <source>
        <dbReference type="ARBA" id="ARBA00022801"/>
    </source>
</evidence>
<dbReference type="GO" id="GO:0046872">
    <property type="term" value="F:metal ion binding"/>
    <property type="evidence" value="ECO:0007669"/>
    <property type="project" value="UniProtKB-KW"/>
</dbReference>
<keyword evidence="9" id="KW-1185">Reference proteome</keyword>
<dbReference type="EMBL" id="LAQJ01000222">
    <property type="protein sequence ID" value="KKO19071.1"/>
    <property type="molecule type" value="Genomic_DNA"/>
</dbReference>
<dbReference type="GO" id="GO:0016020">
    <property type="term" value="C:membrane"/>
    <property type="evidence" value="ECO:0007669"/>
    <property type="project" value="TreeGrafter"/>
</dbReference>
<organism evidence="8 9">
    <name type="scientific">Candidatus Brocadia fulgida</name>
    <dbReference type="NCBI Taxonomy" id="380242"/>
    <lineage>
        <taxon>Bacteria</taxon>
        <taxon>Pseudomonadati</taxon>
        <taxon>Planctomycetota</taxon>
        <taxon>Candidatus Brocadiia</taxon>
        <taxon>Candidatus Brocadiales</taxon>
        <taxon>Candidatus Brocadiaceae</taxon>
        <taxon>Candidatus Brocadia</taxon>
    </lineage>
</organism>
<comment type="cofactor">
    <cofactor evidence="6">
        <name>Zn(2+)</name>
        <dbReference type="ChEBI" id="CHEBI:29105"/>
    </cofactor>
    <text evidence="6">Binds 1 zinc ion per subunit.</text>
</comment>
<dbReference type="PANTHER" id="PTHR22726:SF1">
    <property type="entry name" value="METALLOENDOPEPTIDASE OMA1, MITOCHONDRIAL"/>
    <property type="match status" value="1"/>
</dbReference>
<keyword evidence="4 6" id="KW-0862">Zinc</keyword>